<protein>
    <recommendedName>
        <fullName evidence="4">Peptidase A2 domain-containing protein</fullName>
    </recommendedName>
</protein>
<feature type="compositionally biased region" description="Basic and acidic residues" evidence="1">
    <location>
        <begin position="189"/>
        <end position="199"/>
    </location>
</feature>
<feature type="compositionally biased region" description="Basic and acidic residues" evidence="1">
    <location>
        <begin position="620"/>
        <end position="630"/>
    </location>
</feature>
<reference evidence="2 3" key="1">
    <citation type="submission" date="2018-09" db="EMBL/GenBank/DDBJ databases">
        <title>Genomic investigation of the strawberry pathogen Phytophthora fragariae indicates pathogenicity is determined by transcriptional variation in three key races.</title>
        <authorList>
            <person name="Adams T.M."/>
            <person name="Armitage A.D."/>
            <person name="Sobczyk M.K."/>
            <person name="Bates H.J."/>
            <person name="Dunwell J.M."/>
            <person name="Nellist C.F."/>
            <person name="Harrison R.J."/>
        </authorList>
    </citation>
    <scope>NUCLEOTIDE SEQUENCE [LARGE SCALE GENOMIC DNA]</scope>
    <source>
        <strain evidence="2 3">SCRP249</strain>
    </source>
</reference>
<accession>A0A6A3JA91</accession>
<feature type="compositionally biased region" description="Polar residues" evidence="1">
    <location>
        <begin position="166"/>
        <end position="188"/>
    </location>
</feature>
<evidence type="ECO:0000256" key="1">
    <source>
        <dbReference type="SAM" id="MobiDB-lite"/>
    </source>
</evidence>
<dbReference type="Proteomes" id="UP000429607">
    <property type="component" value="Unassembled WGS sequence"/>
</dbReference>
<comment type="caution">
    <text evidence="2">The sequence shown here is derived from an EMBL/GenBank/DDBJ whole genome shotgun (WGS) entry which is preliminary data.</text>
</comment>
<sequence length="829" mass="90779">MATYDPSELDYWNGNQEAEACVQQAASVTTARDKESAPEHDYDDAKPEVEACVQQATSVTTACDKESAPKCDYNDVKHEVDACAQQATSVTTARDERSAPEPDCDYEEYNYENPEVEACAQRATSTRAARDEESALVPEHDHYEEELETEVSVQQAASVNEARDTGSAQEPETVATSYSPLSAAVSSTPDEKPATEGKADGSVSAVRVLFKRPVCEPDPDRTVVYESFGCNTGWGPARAALAAQERAARAEACEVSLCGVTSSSDSRRTDEPKGETTTVNTAPPTPEPLVPKHPPTESILSKEDGLNSSPAPKHPPTESILSKEDGSNMGPALKCPLTESIRVQEEGSDPDPTPERLPSESKLSEEDGGEPGPTPERDKPDENRAEPSPHARVFTEDKLDALERGGPSSTADEKEKYDKELEERLFHLDEVELAKRMKQDAKQQRELSLPELSVLLDIPEERLARTRDSSPGVLSSPEYWLDWYKETLAASDEAKRANRDFHSADEGATDSAGITVVLGRESRERFSREDGSTPRLASVERERLEATNETIVKENIVISLCSERTVAIASVSSLTPAETGRLLPSRWRALVRRAVYQLVKAEDRFGADSCLSCSSPLSSRRNEHEERLTDDSPENCDLPVRARSVIKHSVTTKDEQLIEKLVKEVVDSYTTNATLIQSKVVERGSRCPRCRSLPRLPKQDAVVKRVSFDCSSLFSTRSEAFGSNGSRHDREDGVFEYVYVVTEAERPGERRPGLREVPEQPEPADVADGPFLDGKRIIGSVGGVEAVSVGFIDCVPVDMLIDTGAVASLIDGRMLKLVGRGDDPLRPCR</sequence>
<name>A0A6A3JA91_9STRA</name>
<feature type="compositionally biased region" description="Pro residues" evidence="1">
    <location>
        <begin position="283"/>
        <end position="293"/>
    </location>
</feature>
<feature type="compositionally biased region" description="Basic and acidic residues" evidence="1">
    <location>
        <begin position="128"/>
        <end position="143"/>
    </location>
</feature>
<feature type="region of interest" description="Disordered" evidence="1">
    <location>
        <begin position="23"/>
        <end position="46"/>
    </location>
</feature>
<feature type="compositionally biased region" description="Basic and acidic residues" evidence="1">
    <location>
        <begin position="265"/>
        <end position="274"/>
    </location>
</feature>
<evidence type="ECO:0000313" key="3">
    <source>
        <dbReference type="Proteomes" id="UP000429607"/>
    </source>
</evidence>
<gene>
    <name evidence="2" type="ORF">PR001_g22032</name>
</gene>
<feature type="compositionally biased region" description="Basic and acidic residues" evidence="1">
    <location>
        <begin position="748"/>
        <end position="758"/>
    </location>
</feature>
<feature type="region of interest" description="Disordered" evidence="1">
    <location>
        <begin position="748"/>
        <end position="769"/>
    </location>
</feature>
<proteinExistence type="predicted"/>
<evidence type="ECO:0008006" key="4">
    <source>
        <dbReference type="Google" id="ProtNLM"/>
    </source>
</evidence>
<feature type="region of interest" description="Disordered" evidence="1">
    <location>
        <begin position="260"/>
        <end position="418"/>
    </location>
</feature>
<dbReference type="AlphaFoldDB" id="A0A6A3JA91"/>
<dbReference type="EMBL" id="QXFV01002394">
    <property type="protein sequence ID" value="KAE8988463.1"/>
    <property type="molecule type" value="Genomic_DNA"/>
</dbReference>
<organism evidence="2 3">
    <name type="scientific">Phytophthora rubi</name>
    <dbReference type="NCBI Taxonomy" id="129364"/>
    <lineage>
        <taxon>Eukaryota</taxon>
        <taxon>Sar</taxon>
        <taxon>Stramenopiles</taxon>
        <taxon>Oomycota</taxon>
        <taxon>Peronosporomycetes</taxon>
        <taxon>Peronosporales</taxon>
        <taxon>Peronosporaceae</taxon>
        <taxon>Phytophthora</taxon>
    </lineage>
</organism>
<feature type="region of interest" description="Disordered" evidence="1">
    <location>
        <begin position="87"/>
        <end position="201"/>
    </location>
</feature>
<evidence type="ECO:0000313" key="2">
    <source>
        <dbReference type="EMBL" id="KAE8988463.1"/>
    </source>
</evidence>
<feature type="compositionally biased region" description="Basic and acidic residues" evidence="1">
    <location>
        <begin position="31"/>
        <end position="46"/>
    </location>
</feature>
<feature type="compositionally biased region" description="Basic and acidic residues" evidence="1">
    <location>
        <begin position="375"/>
        <end position="403"/>
    </location>
</feature>
<feature type="compositionally biased region" description="Basic and acidic residues" evidence="1">
    <location>
        <begin position="353"/>
        <end position="365"/>
    </location>
</feature>
<feature type="region of interest" description="Disordered" evidence="1">
    <location>
        <begin position="613"/>
        <end position="634"/>
    </location>
</feature>